<evidence type="ECO:0000256" key="1">
    <source>
        <dbReference type="SAM" id="MobiDB-lite"/>
    </source>
</evidence>
<dbReference type="EMBL" id="CZPT02001211">
    <property type="protein sequence ID" value="SCU69440.1"/>
    <property type="molecule type" value="Genomic_DNA"/>
</dbReference>
<dbReference type="InterPro" id="IPR001623">
    <property type="entry name" value="DnaJ_domain"/>
</dbReference>
<dbReference type="Gene3D" id="1.10.287.110">
    <property type="entry name" value="DnaJ domain"/>
    <property type="match status" value="1"/>
</dbReference>
<evidence type="ECO:0000313" key="4">
    <source>
        <dbReference type="Proteomes" id="UP000195570"/>
    </source>
</evidence>
<dbReference type="PANTHER" id="PTHR36983">
    <property type="entry name" value="DNAJ HOMOLOG SUBFAMILY C MEMBER 13"/>
    <property type="match status" value="1"/>
</dbReference>
<protein>
    <submittedName>
        <fullName evidence="3">Endosomal trafficking protein RME-8, putative</fullName>
    </submittedName>
</protein>
<dbReference type="Gene3D" id="1.25.10.10">
    <property type="entry name" value="Leucine-rich Repeat Variant"/>
    <property type="match status" value="1"/>
</dbReference>
<keyword evidence="4" id="KW-1185">Reference proteome</keyword>
<dbReference type="GO" id="GO:0010008">
    <property type="term" value="C:endosome membrane"/>
    <property type="evidence" value="ECO:0007669"/>
    <property type="project" value="TreeGrafter"/>
</dbReference>
<dbReference type="InterPro" id="IPR044978">
    <property type="entry name" value="GRV2/DNAJC13"/>
</dbReference>
<gene>
    <name evidence="3" type="ORF">TEOVI_000100600</name>
</gene>
<evidence type="ECO:0000313" key="3">
    <source>
        <dbReference type="EMBL" id="SCU69440.1"/>
    </source>
</evidence>
<dbReference type="SUPFAM" id="SSF46565">
    <property type="entry name" value="Chaperone J-domain"/>
    <property type="match status" value="1"/>
</dbReference>
<feature type="compositionally biased region" description="Basic and acidic residues" evidence="1">
    <location>
        <begin position="14"/>
        <end position="23"/>
    </location>
</feature>
<sequence length="2236" mass="253844">MENHPTESVADVPTGKEGERQPVDDYIARHTVIKSSWKGKYMRIFCVGRKELATINPQSIFRVTNRWDYGSQLIDVTPHPNNQTDFAITTVGKGKSEVMNFSCSTSLERSELLTDVQRYRALIDMKYRSQLDSLSFVCQKYCFNERKRPCRLRVTSVSVEQINEEGVVVGEYLFVHIRGITSIQDNPSSLVILYGPLMKAHLYEVANPKVIREHIADFSKRFVGLPPLNAVPEMSPHIFKTSRLGVEANLLIPTAQFPVMKLSVKHNNIPVRRALVTTRDHLQELDPETYNTVSLFSFTSIHSLVRCDWDDQRFIIQFAVPMMSKVYTSPMRDALLSHLVDCCRSAQNHNMHVVATTVDRGKRTAPLRALVSQEVESTLLNCIIDPNNSGGGVVLSLTDIVQFFNANVDHCGPRFSENSDGLFAENREKMIFSALMLLLENFPKNGNPLEFAQHFYALRRLCVTRTGFSSAAIVPSLVKCIESACEEAIKMSNVTVFHAMIDFINVLMVPHHDHYEVTHEEANKNRILGNEGFMNHILRMLRDYSAADNASLIIQALLNFFVYALCPPFCDTTDSKLFHAVMKQLVDVAGSELFSLLQYSCDATSYSAGQLIRAILEEGTPEQFTAMQRASLSEGGILKQLHEAIFGTKREVRDLARRLIAYWAYQNSDMQDLLRCIVPPAFLYFLQSREEPPEDEMEKGPTKNVVAMSGDHWESKNGWFKKRFHPSDVLSRVSGSHTTTQAAFRPAQTRPRNVRVKPTLNWNMMFYQLKQDHLRPDLIWNHTTRNELREALETEMQALKAGMEMRRDKVIAWNYREFELRYPSLEDELKVGDHYLRLLFDSKKPVVAKPKDFFTDVYHRFLLSQDQKIQLECLNAMSILYEHYYGAIGHFNDIGHLVNLLKSTLCPLFRDQLLLFMLQVLRNRQNVKLFLGCDGLKILVELLPIAHLHVDRPQIHCSTNAIECGGESSVDLRDQEKEWYYIKDGEKRDPVSYAKLEQMYKDGTVNNSTKVWAQGLSGWLPIKDVHQLRWGLVASGSNKMLNFTEVSCVVLDILQLLCTHYPSRDENGAVMYPIPQVKRFLSGPQVLPHVVQLLLTFEPTICSRVHTLLYSLMDENPHMPQFFLTGVFFFTLMYTGSDVIPLCRLLHLSHCKQSVHQQSGNNDIVRSSVLSAMLPPALVCFLTAHGPERFADIWLGEYETPEAIWNNNMRRYLMEKIAGHIADFTPRLFSNIRAIYQYCPIVGIVYEQLKRELFCSQYYLRHLCDELRYPNWPIADPISLLREVLIAWQCELEKKPSGLSREGCLAELGITEATGATQQTVRKAYFKLAAKYHPDKNPDGRDKFERIQVAYEFLASDTLESSEPDPNNIDLLLRTQSILYKRHAETLSRYKYAGYSLLLKLVKMEYEDPNMLHKDTVLMVPAMELCYHTVRNVSLNADELQEEGGIALLSAVMQRCSETLTPAATDDLTQVKILCNTMLTFSVAAKFPESRSRIHLEPTICHFAAKGIAYDKALALSRACIQTCRELCVDDVLQERVIQHGAMWHLLLLLFRYDSTLVQSGIEMQEENHTQLFANRAAVYALQALYAMAGIVPSEDYLNTPSNAKVFTALKRLLTPFIIQKMSKLPGAEEEILKMLNTNHETPYLLWNNETREQLLEIVGSNSEKCFNGGMVTHDLPFNIDERFIYKLHKDELIVGDLFVRIYNEQSNYPIEEPAAFCSALMAYLQAQIGKNSSEGVLMVVEAAKNLVVAYQTADVATVLERYVAILLKLLSYKDTAITIKSSELLEKVTFHRNCLEAMCRVDTAVTEVLLAMVRDGVAVERCCLAFLNVALPECAFVQQAFDRGLYVLLLRIIATTTNPECRNDACLALVKISTNKLWGPKATLHILKLLPYAILDTMKENPVAACQLLDTYQETPELVWTKERRARFVDNCTTYQEEIAALLQRSPSATWSLPESIMVENIDELQVGGVYLKRYLSQSGWVVRKPKEFLSALLGRFAEECGRSAGERNAEILTLVADSALTLLRTTSSMVDHIVSLGYAQKLFTLMESPEDVVSENALKLVREECGSPVCVESLANFDLIASLLAYQRSHPSQLPILMDMLCRLFSRPSSRVNILRLALQNQLVQRLLEWLENGLTPEVCGDQAPAAVRALIIKVLKAIADLKDPIHGQRVEEILSASPVWAKYKEQSHDLFLSGPRVGGYLENTHRNNHQQQLLSITLASTSAVGNDDEPPPI</sequence>
<dbReference type="PANTHER" id="PTHR36983:SF2">
    <property type="entry name" value="DNAJ HOMOLOG SUBFAMILY C MEMBER 13"/>
    <property type="match status" value="1"/>
</dbReference>
<dbReference type="InterPro" id="IPR045802">
    <property type="entry name" value="GRV2/DNAJC13_N"/>
</dbReference>
<dbReference type="PROSITE" id="PS50076">
    <property type="entry name" value="DNAJ_2"/>
    <property type="match status" value="1"/>
</dbReference>
<dbReference type="GO" id="GO:2000641">
    <property type="term" value="P:regulation of early endosome to late endosome transport"/>
    <property type="evidence" value="ECO:0007669"/>
    <property type="project" value="InterPro"/>
</dbReference>
<reference evidence="3" key="1">
    <citation type="submission" date="2016-09" db="EMBL/GenBank/DDBJ databases">
        <authorList>
            <person name="Hebert L."/>
            <person name="Moumen B."/>
        </authorList>
    </citation>
    <scope>NUCLEOTIDE SEQUENCE [LARGE SCALE GENOMIC DNA]</scope>
    <source>
        <strain evidence="3">OVI</strain>
    </source>
</reference>
<dbReference type="SUPFAM" id="SSF48371">
    <property type="entry name" value="ARM repeat"/>
    <property type="match status" value="3"/>
</dbReference>
<name>A0A1G4IBT8_TRYEQ</name>
<proteinExistence type="predicted"/>
<dbReference type="InterPro" id="IPR025640">
    <property type="entry name" value="GYF_2"/>
</dbReference>
<dbReference type="GO" id="GO:0007032">
    <property type="term" value="P:endosome organization"/>
    <property type="evidence" value="ECO:0007669"/>
    <property type="project" value="InterPro"/>
</dbReference>
<evidence type="ECO:0000259" key="2">
    <source>
        <dbReference type="PROSITE" id="PS50076"/>
    </source>
</evidence>
<comment type="caution">
    <text evidence="3">The sequence shown here is derived from an EMBL/GenBank/DDBJ whole genome shotgun (WGS) entry which is preliminary data.</text>
</comment>
<dbReference type="Proteomes" id="UP000195570">
    <property type="component" value="Unassembled WGS sequence"/>
</dbReference>
<dbReference type="VEuPathDB" id="TriTrypDB:TEOVI_000100600"/>
<feature type="domain" description="J" evidence="2">
    <location>
        <begin position="1303"/>
        <end position="1359"/>
    </location>
</feature>
<dbReference type="Pfam" id="PF00226">
    <property type="entry name" value="DnaJ"/>
    <property type="match status" value="1"/>
</dbReference>
<dbReference type="InterPro" id="IPR011989">
    <property type="entry name" value="ARM-like"/>
</dbReference>
<dbReference type="InterPro" id="IPR036869">
    <property type="entry name" value="J_dom_sf"/>
</dbReference>
<dbReference type="RefSeq" id="XP_067080416.1">
    <property type="nucleotide sequence ID" value="XM_067224315.1"/>
</dbReference>
<dbReference type="CDD" id="cd06257">
    <property type="entry name" value="DnaJ"/>
    <property type="match status" value="1"/>
</dbReference>
<dbReference type="Pfam" id="PF14237">
    <property type="entry name" value="GYF_2"/>
    <property type="match status" value="1"/>
</dbReference>
<dbReference type="InterPro" id="IPR016024">
    <property type="entry name" value="ARM-type_fold"/>
</dbReference>
<accession>A0A1G4IBT8</accession>
<feature type="region of interest" description="Disordered" evidence="1">
    <location>
        <begin position="1"/>
        <end position="23"/>
    </location>
</feature>
<dbReference type="Pfam" id="PF19432">
    <property type="entry name" value="RME-8_N"/>
    <property type="match status" value="1"/>
</dbReference>
<organism evidence="3 4">
    <name type="scientific">Trypanosoma equiperdum</name>
    <dbReference type="NCBI Taxonomy" id="5694"/>
    <lineage>
        <taxon>Eukaryota</taxon>
        <taxon>Discoba</taxon>
        <taxon>Euglenozoa</taxon>
        <taxon>Kinetoplastea</taxon>
        <taxon>Metakinetoplastina</taxon>
        <taxon>Trypanosomatida</taxon>
        <taxon>Trypanosomatidae</taxon>
        <taxon>Trypanosoma</taxon>
    </lineage>
</organism>
<dbReference type="GeneID" id="92374946"/>
<dbReference type="SMART" id="SM00271">
    <property type="entry name" value="DnaJ"/>
    <property type="match status" value="1"/>
</dbReference>
<dbReference type="GO" id="GO:0006898">
    <property type="term" value="P:receptor-mediated endocytosis"/>
    <property type="evidence" value="ECO:0007669"/>
    <property type="project" value="TreeGrafter"/>
</dbReference>